<sequence>MQERGVQMQAEQLPISAIVRSPLLAIRWQLPDNKTRRVQFRFKSSADYDTAYSHLHRLGLRMSGPSPFPAQSPERASKCKPTPSPTAVAYPEQHPMGATFQGGPSCPPSRLTDISNRPYTALNAPTSLESQIQEAAHTRPSSAATSYARPGEERNPFSSSLAPPVHFAWPDSATSDILGRAYNDLSLSSHKRAMPTIEEVPRTSSERPDTASSMLFNRPDTAEALPPRRELPFPRLSAPLSSGSDTARPSSRPSTGLMGPPPLPARVAGLRPSSSRGAHKEPDLPPLPQPTVISKPAPRLQPMQKAPRTPDQDENAPLRAKTSPYDGVGNLSPLNSSSPFSPLLSQRSSSSTARPMSQPLRSLSSAARNLQPPMSHQGPISTASGATYQNQSAAGTASALDPSSDDSLAAYAMQSEEERRAALNEFVFRHLESDDFLTLVEDMETCWARAAFGMR</sequence>
<evidence type="ECO:0000313" key="2">
    <source>
        <dbReference type="EMBL" id="KAF1832102.1"/>
    </source>
</evidence>
<dbReference type="AlphaFoldDB" id="A0A6A5KB96"/>
<feature type="compositionally biased region" description="Polar residues" evidence="1">
    <location>
        <begin position="239"/>
        <end position="254"/>
    </location>
</feature>
<proteinExistence type="predicted"/>
<evidence type="ECO:0000256" key="1">
    <source>
        <dbReference type="SAM" id="MobiDB-lite"/>
    </source>
</evidence>
<feature type="compositionally biased region" description="Low complexity" evidence="1">
    <location>
        <begin position="331"/>
        <end position="351"/>
    </location>
</feature>
<feature type="region of interest" description="Disordered" evidence="1">
    <location>
        <begin position="133"/>
        <end position="159"/>
    </location>
</feature>
<feature type="compositionally biased region" description="Polar residues" evidence="1">
    <location>
        <begin position="352"/>
        <end position="395"/>
    </location>
</feature>
<feature type="compositionally biased region" description="Polar residues" evidence="1">
    <location>
        <begin position="133"/>
        <end position="145"/>
    </location>
</feature>
<keyword evidence="3" id="KW-1185">Reference proteome</keyword>
<accession>A0A6A5KB96</accession>
<feature type="compositionally biased region" description="Basic and acidic residues" evidence="1">
    <location>
        <begin position="199"/>
        <end position="209"/>
    </location>
</feature>
<dbReference type="GO" id="GO:0007131">
    <property type="term" value="P:reciprocal meiotic recombination"/>
    <property type="evidence" value="ECO:0007669"/>
    <property type="project" value="InterPro"/>
</dbReference>
<reference evidence="2" key="1">
    <citation type="submission" date="2020-01" db="EMBL/GenBank/DDBJ databases">
        <authorList>
            <consortium name="DOE Joint Genome Institute"/>
            <person name="Haridas S."/>
            <person name="Albert R."/>
            <person name="Binder M."/>
            <person name="Bloem J."/>
            <person name="Labutti K."/>
            <person name="Salamov A."/>
            <person name="Andreopoulos B."/>
            <person name="Baker S.E."/>
            <person name="Barry K."/>
            <person name="Bills G."/>
            <person name="Bluhm B.H."/>
            <person name="Cannon C."/>
            <person name="Castanera R."/>
            <person name="Culley D.E."/>
            <person name="Daum C."/>
            <person name="Ezra D."/>
            <person name="Gonzalez J.B."/>
            <person name="Henrissat B."/>
            <person name="Kuo A."/>
            <person name="Liang C."/>
            <person name="Lipzen A."/>
            <person name="Lutzoni F."/>
            <person name="Magnuson J."/>
            <person name="Mondo S."/>
            <person name="Nolan M."/>
            <person name="Ohm R."/>
            <person name="Pangilinan J."/>
            <person name="Park H.-J."/>
            <person name="Ramirez L."/>
            <person name="Alfaro M."/>
            <person name="Sun H."/>
            <person name="Tritt A."/>
            <person name="Yoshinaga Y."/>
            <person name="Zwiers L.-H."/>
            <person name="Turgeon B.G."/>
            <person name="Goodwin S.B."/>
            <person name="Spatafora J.W."/>
            <person name="Crous P.W."/>
            <person name="Grigoriev I.V."/>
        </authorList>
    </citation>
    <scope>NUCLEOTIDE SEQUENCE</scope>
    <source>
        <strain evidence="2">P77</strain>
    </source>
</reference>
<dbReference type="Pfam" id="PF03525">
    <property type="entry name" value="Meiotic_rec114"/>
    <property type="match status" value="1"/>
</dbReference>
<dbReference type="EMBL" id="ML975347">
    <property type="protein sequence ID" value="KAF1832102.1"/>
    <property type="molecule type" value="Genomic_DNA"/>
</dbReference>
<feature type="region of interest" description="Disordered" evidence="1">
    <location>
        <begin position="193"/>
        <end position="404"/>
    </location>
</feature>
<organism evidence="2 3">
    <name type="scientific">Decorospora gaudefroyi</name>
    <dbReference type="NCBI Taxonomy" id="184978"/>
    <lineage>
        <taxon>Eukaryota</taxon>
        <taxon>Fungi</taxon>
        <taxon>Dikarya</taxon>
        <taxon>Ascomycota</taxon>
        <taxon>Pezizomycotina</taxon>
        <taxon>Dothideomycetes</taxon>
        <taxon>Pleosporomycetidae</taxon>
        <taxon>Pleosporales</taxon>
        <taxon>Pleosporineae</taxon>
        <taxon>Pleosporaceae</taxon>
        <taxon>Decorospora</taxon>
    </lineage>
</organism>
<dbReference type="InterPro" id="IPR004354">
    <property type="entry name" value="Meiotic_Rec114"/>
</dbReference>
<feature type="region of interest" description="Disordered" evidence="1">
    <location>
        <begin position="63"/>
        <end position="87"/>
    </location>
</feature>
<dbReference type="Proteomes" id="UP000800040">
    <property type="component" value="Unassembled WGS sequence"/>
</dbReference>
<name>A0A6A5KB96_9PLEO</name>
<dbReference type="OrthoDB" id="5360255at2759"/>
<gene>
    <name evidence="2" type="ORF">BDW02DRAFT_571434</name>
</gene>
<protein>
    <submittedName>
        <fullName evidence="2">Uncharacterized protein</fullName>
    </submittedName>
</protein>
<evidence type="ECO:0000313" key="3">
    <source>
        <dbReference type="Proteomes" id="UP000800040"/>
    </source>
</evidence>